<gene>
    <name evidence="2" type="ORF">SAMN05446037_10464</name>
</gene>
<accession>A0A239KE83</accession>
<dbReference type="Proteomes" id="UP000198304">
    <property type="component" value="Unassembled WGS sequence"/>
</dbReference>
<dbReference type="OrthoDB" id="1951970at2"/>
<reference evidence="2 3" key="1">
    <citation type="submission" date="2017-06" db="EMBL/GenBank/DDBJ databases">
        <authorList>
            <person name="Kim H.J."/>
            <person name="Triplett B.A."/>
        </authorList>
    </citation>
    <scope>NUCLEOTIDE SEQUENCE [LARGE SCALE GENOMIC DNA]</scope>
    <source>
        <strain evidence="2 3">SCA</strain>
    </source>
</reference>
<keyword evidence="3" id="KW-1185">Reference proteome</keyword>
<dbReference type="AlphaFoldDB" id="A0A239KE83"/>
<dbReference type="SUPFAM" id="SSF55383">
    <property type="entry name" value="Copper amine oxidase, domain N"/>
    <property type="match status" value="1"/>
</dbReference>
<sequence>MKKRGFIFILLVLCISTTFSLAENYLNKVEGYERNFRVVTDKGALALKEKPVIIQNRIYLSLKNIAEALEYQINWNENTQTVTLLKPNLQEVLVPANPHNGEYFVYGEIRGINFENHSIHIEQHIDDNSKEVFGNLPIQENAILLLQRNSHFMAVTFEDLKVGDIVGLILTKENQIRGIVIDC</sequence>
<name>A0A239KE83_9FIRM</name>
<dbReference type="RefSeq" id="WP_089285314.1">
    <property type="nucleotide sequence ID" value="NZ_FZOJ01000046.1"/>
</dbReference>
<protein>
    <submittedName>
        <fullName evidence="2">Copper amine oxidase N-terminal domain-containing protein</fullName>
    </submittedName>
</protein>
<organism evidence="2 3">
    <name type="scientific">Anaerovirgula multivorans</name>
    <dbReference type="NCBI Taxonomy" id="312168"/>
    <lineage>
        <taxon>Bacteria</taxon>
        <taxon>Bacillati</taxon>
        <taxon>Bacillota</taxon>
        <taxon>Clostridia</taxon>
        <taxon>Peptostreptococcales</taxon>
        <taxon>Natronincolaceae</taxon>
        <taxon>Anaerovirgula</taxon>
    </lineage>
</organism>
<dbReference type="EMBL" id="FZOJ01000046">
    <property type="protein sequence ID" value="SNT15973.1"/>
    <property type="molecule type" value="Genomic_DNA"/>
</dbReference>
<feature type="domain" description="Copper amine oxidase-like N-terminal" evidence="1">
    <location>
        <begin position="44"/>
        <end position="88"/>
    </location>
</feature>
<evidence type="ECO:0000313" key="3">
    <source>
        <dbReference type="Proteomes" id="UP000198304"/>
    </source>
</evidence>
<evidence type="ECO:0000259" key="1">
    <source>
        <dbReference type="Pfam" id="PF07833"/>
    </source>
</evidence>
<dbReference type="InterPro" id="IPR036582">
    <property type="entry name" value="Mao_N_sf"/>
</dbReference>
<dbReference type="Pfam" id="PF07833">
    <property type="entry name" value="Cu_amine_oxidN1"/>
    <property type="match status" value="1"/>
</dbReference>
<evidence type="ECO:0000313" key="2">
    <source>
        <dbReference type="EMBL" id="SNT15973.1"/>
    </source>
</evidence>
<proteinExistence type="predicted"/>
<dbReference type="InterPro" id="IPR012854">
    <property type="entry name" value="Cu_amine_oxidase-like_N"/>
</dbReference>